<comment type="similarity">
    <text evidence="2 7">Belongs to the peptidase M14 family.</text>
</comment>
<comment type="caution">
    <text evidence="7">Lacks conserved residue(s) required for the propagation of feature annotation.</text>
</comment>
<evidence type="ECO:0000256" key="5">
    <source>
        <dbReference type="ARBA" id="ARBA00022833"/>
    </source>
</evidence>
<dbReference type="EMBL" id="RQVR01000020">
    <property type="protein sequence ID" value="RRJ89032.1"/>
    <property type="molecule type" value="Genomic_DNA"/>
</dbReference>
<dbReference type="OrthoDB" id="1119199at2"/>
<keyword evidence="10" id="KW-1185">Reference proteome</keyword>
<gene>
    <name evidence="9" type="ORF">EG849_13790</name>
</gene>
<reference evidence="9 10" key="1">
    <citation type="submission" date="2018-11" db="EMBL/GenBank/DDBJ databases">
        <title>Flavobacterium sp. nov., YIM 102600 draft genome.</title>
        <authorList>
            <person name="Li G."/>
            <person name="Jiang Y."/>
        </authorList>
    </citation>
    <scope>NUCLEOTIDE SEQUENCE [LARGE SCALE GENOMIC DNA]</scope>
    <source>
        <strain evidence="9 10">YIM 102600</strain>
    </source>
</reference>
<dbReference type="GO" id="GO:0005615">
    <property type="term" value="C:extracellular space"/>
    <property type="evidence" value="ECO:0007669"/>
    <property type="project" value="TreeGrafter"/>
</dbReference>
<evidence type="ECO:0000256" key="6">
    <source>
        <dbReference type="ARBA" id="ARBA00023049"/>
    </source>
</evidence>
<keyword evidence="6" id="KW-0482">Metalloprotease</keyword>
<name>A0A3P3W1T9_9FLAO</name>
<dbReference type="Proteomes" id="UP000271937">
    <property type="component" value="Unassembled WGS sequence"/>
</dbReference>
<proteinExistence type="inferred from homology"/>
<dbReference type="PANTHER" id="PTHR11705">
    <property type="entry name" value="PROTEASE FAMILY M14 CARBOXYPEPTIDASE A,B"/>
    <property type="match status" value="1"/>
</dbReference>
<comment type="caution">
    <text evidence="9">The sequence shown here is derived from an EMBL/GenBank/DDBJ whole genome shotgun (WGS) entry which is preliminary data.</text>
</comment>
<evidence type="ECO:0000259" key="8">
    <source>
        <dbReference type="PROSITE" id="PS52035"/>
    </source>
</evidence>
<keyword evidence="5" id="KW-0862">Zinc</keyword>
<evidence type="ECO:0000256" key="2">
    <source>
        <dbReference type="ARBA" id="ARBA00005988"/>
    </source>
</evidence>
<dbReference type="SMART" id="SM00631">
    <property type="entry name" value="Zn_pept"/>
    <property type="match status" value="1"/>
</dbReference>
<keyword evidence="4" id="KW-0378">Hydrolase</keyword>
<sequence>MDFEKLFLESKEEALFGRYITLENIHPILNTLNKNNNLNVVGKSVEGKDIHSYIIGTGKIKILIWSQMHGNESTTTKALFDLLKLLNSESEWAEKLLNHFTFYCIPMLNPDGAKNYTRVNANEVDLNRDFQTLSQPESQLLRRIHAEFKPDFCYNLHDQRTIFASGDTNNSATVSFLAPSFDESRALNEVRKKAMCVIVAMNDVLQALIPGQVGRFDDGFNLNCVGDTFTYLETPTVLFEAGHFQGDYDREITRKYIFIALLSGLKYINENDIVCDKTDEYFHIPQNKPIFYDFIYKNIKINYDNRQIITNFAIQFKEVLVGKQIEFVATLADIGDLNENLGHFEFDAEEKVYSDGKTNIPKIGQNFDFYLGDNVKIVNGLPIL</sequence>
<evidence type="ECO:0000256" key="7">
    <source>
        <dbReference type="PROSITE-ProRule" id="PRU01379"/>
    </source>
</evidence>
<comment type="cofactor">
    <cofactor evidence="1">
        <name>Zn(2+)</name>
        <dbReference type="ChEBI" id="CHEBI:29105"/>
    </cofactor>
</comment>
<dbReference type="SUPFAM" id="SSF53187">
    <property type="entry name" value="Zn-dependent exopeptidases"/>
    <property type="match status" value="1"/>
</dbReference>
<evidence type="ECO:0000313" key="9">
    <source>
        <dbReference type="EMBL" id="RRJ89032.1"/>
    </source>
</evidence>
<dbReference type="Pfam" id="PF00246">
    <property type="entry name" value="Peptidase_M14"/>
    <property type="match status" value="1"/>
</dbReference>
<feature type="domain" description="Peptidase M14" evidence="8">
    <location>
        <begin position="18"/>
        <end position="268"/>
    </location>
</feature>
<protein>
    <submittedName>
        <fullName evidence="9">DUF2817 domain-containing protein</fullName>
    </submittedName>
</protein>
<dbReference type="GO" id="GO:0006508">
    <property type="term" value="P:proteolysis"/>
    <property type="evidence" value="ECO:0007669"/>
    <property type="project" value="UniProtKB-KW"/>
</dbReference>
<dbReference type="GO" id="GO:0004181">
    <property type="term" value="F:metallocarboxypeptidase activity"/>
    <property type="evidence" value="ECO:0007669"/>
    <property type="project" value="InterPro"/>
</dbReference>
<dbReference type="RefSeq" id="WP_125013749.1">
    <property type="nucleotide sequence ID" value="NZ_RQVR01000020.1"/>
</dbReference>
<evidence type="ECO:0000256" key="1">
    <source>
        <dbReference type="ARBA" id="ARBA00001947"/>
    </source>
</evidence>
<dbReference type="PROSITE" id="PS52035">
    <property type="entry name" value="PEPTIDASE_M14"/>
    <property type="match status" value="1"/>
</dbReference>
<accession>A0A3P3W1T9</accession>
<organism evidence="9 10">
    <name type="scientific">Flavobacterium macacae</name>
    <dbReference type="NCBI Taxonomy" id="2488993"/>
    <lineage>
        <taxon>Bacteria</taxon>
        <taxon>Pseudomonadati</taxon>
        <taxon>Bacteroidota</taxon>
        <taxon>Flavobacteriia</taxon>
        <taxon>Flavobacteriales</taxon>
        <taxon>Flavobacteriaceae</taxon>
        <taxon>Flavobacterium</taxon>
    </lineage>
</organism>
<dbReference type="Gene3D" id="3.40.630.10">
    <property type="entry name" value="Zn peptidases"/>
    <property type="match status" value="1"/>
</dbReference>
<dbReference type="PANTHER" id="PTHR11705:SF143">
    <property type="entry name" value="SLL0236 PROTEIN"/>
    <property type="match status" value="1"/>
</dbReference>
<evidence type="ECO:0000256" key="3">
    <source>
        <dbReference type="ARBA" id="ARBA00022670"/>
    </source>
</evidence>
<evidence type="ECO:0000256" key="4">
    <source>
        <dbReference type="ARBA" id="ARBA00022801"/>
    </source>
</evidence>
<evidence type="ECO:0000313" key="10">
    <source>
        <dbReference type="Proteomes" id="UP000271937"/>
    </source>
</evidence>
<keyword evidence="3" id="KW-0645">Protease</keyword>
<dbReference type="GO" id="GO:0008270">
    <property type="term" value="F:zinc ion binding"/>
    <property type="evidence" value="ECO:0007669"/>
    <property type="project" value="InterPro"/>
</dbReference>
<dbReference type="InterPro" id="IPR000834">
    <property type="entry name" value="Peptidase_M14"/>
</dbReference>
<dbReference type="AlphaFoldDB" id="A0A3P3W1T9"/>